<dbReference type="Pfam" id="PF00126">
    <property type="entry name" value="HTH_1"/>
    <property type="match status" value="1"/>
</dbReference>
<dbReference type="SUPFAM" id="SSF53850">
    <property type="entry name" value="Periplasmic binding protein-like II"/>
    <property type="match status" value="1"/>
</dbReference>
<accession>A0A844D313</accession>
<gene>
    <name evidence="6" type="ORF">GJ698_08640</name>
</gene>
<comment type="caution">
    <text evidence="6">The sequence shown here is derived from an EMBL/GenBank/DDBJ whole genome shotgun (WGS) entry which is preliminary data.</text>
</comment>
<dbReference type="PROSITE" id="PS50931">
    <property type="entry name" value="HTH_LYSR"/>
    <property type="match status" value="1"/>
</dbReference>
<evidence type="ECO:0000256" key="1">
    <source>
        <dbReference type="ARBA" id="ARBA00009437"/>
    </source>
</evidence>
<name>A0A844D313_9BURK</name>
<dbReference type="GO" id="GO:0003677">
    <property type="term" value="F:DNA binding"/>
    <property type="evidence" value="ECO:0007669"/>
    <property type="project" value="UniProtKB-KW"/>
</dbReference>
<dbReference type="Gene3D" id="1.10.10.10">
    <property type="entry name" value="Winged helix-like DNA-binding domain superfamily/Winged helix DNA-binding domain"/>
    <property type="match status" value="1"/>
</dbReference>
<dbReference type="PANTHER" id="PTHR30419:SF2">
    <property type="entry name" value="LYSR FAMILY TRANSCRIPTIONAL REGULATOR"/>
    <property type="match status" value="1"/>
</dbReference>
<evidence type="ECO:0000313" key="7">
    <source>
        <dbReference type="Proteomes" id="UP000439986"/>
    </source>
</evidence>
<dbReference type="SUPFAM" id="SSF46785">
    <property type="entry name" value="Winged helix' DNA-binding domain"/>
    <property type="match status" value="1"/>
</dbReference>
<keyword evidence="3" id="KW-0238">DNA-binding</keyword>
<dbReference type="InterPro" id="IPR005119">
    <property type="entry name" value="LysR_subst-bd"/>
</dbReference>
<dbReference type="InterPro" id="IPR036388">
    <property type="entry name" value="WH-like_DNA-bd_sf"/>
</dbReference>
<dbReference type="InterPro" id="IPR036390">
    <property type="entry name" value="WH_DNA-bd_sf"/>
</dbReference>
<dbReference type="InterPro" id="IPR000847">
    <property type="entry name" value="LysR_HTH_N"/>
</dbReference>
<proteinExistence type="inferred from homology"/>
<dbReference type="EMBL" id="WKJL01000004">
    <property type="protein sequence ID" value="MRW84165.1"/>
    <property type="molecule type" value="Genomic_DNA"/>
</dbReference>
<evidence type="ECO:0000256" key="2">
    <source>
        <dbReference type="ARBA" id="ARBA00023015"/>
    </source>
</evidence>
<dbReference type="GO" id="GO:0003700">
    <property type="term" value="F:DNA-binding transcription factor activity"/>
    <property type="evidence" value="ECO:0007669"/>
    <property type="project" value="InterPro"/>
</dbReference>
<dbReference type="Pfam" id="PF03466">
    <property type="entry name" value="LysR_substrate"/>
    <property type="match status" value="1"/>
</dbReference>
<protein>
    <submittedName>
        <fullName evidence="6">LysR family transcriptional regulator</fullName>
    </submittedName>
</protein>
<keyword evidence="4" id="KW-0804">Transcription</keyword>
<evidence type="ECO:0000256" key="4">
    <source>
        <dbReference type="ARBA" id="ARBA00023163"/>
    </source>
</evidence>
<dbReference type="Proteomes" id="UP000439986">
    <property type="component" value="Unassembled WGS sequence"/>
</dbReference>
<reference evidence="6 7" key="1">
    <citation type="submission" date="2019-11" db="EMBL/GenBank/DDBJ databases">
        <title>Novel species isolated from a subtropical stream in China.</title>
        <authorList>
            <person name="Lu H."/>
        </authorList>
    </citation>
    <scope>NUCLEOTIDE SEQUENCE [LARGE SCALE GENOMIC DNA]</scope>
    <source>
        <strain evidence="6 7">FT26W</strain>
    </source>
</reference>
<feature type="domain" description="HTH lysR-type" evidence="5">
    <location>
        <begin position="1"/>
        <end position="60"/>
    </location>
</feature>
<evidence type="ECO:0000313" key="6">
    <source>
        <dbReference type="EMBL" id="MRW84165.1"/>
    </source>
</evidence>
<dbReference type="PANTHER" id="PTHR30419">
    <property type="entry name" value="HTH-TYPE TRANSCRIPTIONAL REGULATOR YBHD"/>
    <property type="match status" value="1"/>
</dbReference>
<dbReference type="Gene3D" id="3.40.190.290">
    <property type="match status" value="1"/>
</dbReference>
<sequence length="293" mass="31759">MKLDPVSLRLFVSVVEEGTIAGAAAREHIAAAAISKRISELEDQLDTVLLVRSNKGMFVTAAGDALAHKARGVLSDLDDLVLQMKDFSSGARGSVRVLANISAITQFMPAALQSFLAAHPLIRVQLRETTSRDVIRGVAENSADIGIFTQVPYTDDLEVRRFRNDELVLIVPTDHPLAQLDAVSFAQALDYEFVGLHVGTGLNFQMLKAASELGRSLKLRIEVNSYDAQCLMVEAGLGIGLQPKLSVRTYNALAIKSIPLTDPWAFRQLDICVRAASGLSPAARLLYDHLLAP</sequence>
<keyword evidence="7" id="KW-1185">Reference proteome</keyword>
<evidence type="ECO:0000259" key="5">
    <source>
        <dbReference type="PROSITE" id="PS50931"/>
    </source>
</evidence>
<comment type="similarity">
    <text evidence="1">Belongs to the LysR transcriptional regulatory family.</text>
</comment>
<evidence type="ECO:0000256" key="3">
    <source>
        <dbReference type="ARBA" id="ARBA00023125"/>
    </source>
</evidence>
<keyword evidence="2" id="KW-0805">Transcription regulation</keyword>
<dbReference type="RefSeq" id="WP_154357216.1">
    <property type="nucleotide sequence ID" value="NZ_WKJL01000004.1"/>
</dbReference>
<organism evidence="6 7">
    <name type="scientific">Duganella aquatilis</name>
    <dbReference type="NCBI Taxonomy" id="2666082"/>
    <lineage>
        <taxon>Bacteria</taxon>
        <taxon>Pseudomonadati</taxon>
        <taxon>Pseudomonadota</taxon>
        <taxon>Betaproteobacteria</taxon>
        <taxon>Burkholderiales</taxon>
        <taxon>Oxalobacteraceae</taxon>
        <taxon>Telluria group</taxon>
        <taxon>Duganella</taxon>
    </lineage>
</organism>
<dbReference type="AlphaFoldDB" id="A0A844D313"/>
<dbReference type="GO" id="GO:0005829">
    <property type="term" value="C:cytosol"/>
    <property type="evidence" value="ECO:0007669"/>
    <property type="project" value="TreeGrafter"/>
</dbReference>
<dbReference type="InterPro" id="IPR050950">
    <property type="entry name" value="HTH-type_LysR_regulators"/>
</dbReference>
<dbReference type="CDD" id="cd08421">
    <property type="entry name" value="PBP2_LTTR_like_1"/>
    <property type="match status" value="1"/>
</dbReference>